<dbReference type="EMBL" id="CP133617">
    <property type="protein sequence ID" value="WMV33168.1"/>
    <property type="molecule type" value="Genomic_DNA"/>
</dbReference>
<dbReference type="AlphaFoldDB" id="A0AAF0R327"/>
<keyword evidence="2" id="KW-1185">Reference proteome</keyword>
<organism evidence="1 2">
    <name type="scientific">Solanum verrucosum</name>
    <dbReference type="NCBI Taxonomy" id="315347"/>
    <lineage>
        <taxon>Eukaryota</taxon>
        <taxon>Viridiplantae</taxon>
        <taxon>Streptophyta</taxon>
        <taxon>Embryophyta</taxon>
        <taxon>Tracheophyta</taxon>
        <taxon>Spermatophyta</taxon>
        <taxon>Magnoliopsida</taxon>
        <taxon>eudicotyledons</taxon>
        <taxon>Gunneridae</taxon>
        <taxon>Pentapetalae</taxon>
        <taxon>asterids</taxon>
        <taxon>lamiids</taxon>
        <taxon>Solanales</taxon>
        <taxon>Solanaceae</taxon>
        <taxon>Solanoideae</taxon>
        <taxon>Solaneae</taxon>
        <taxon>Solanum</taxon>
    </lineage>
</organism>
<evidence type="ECO:0000313" key="2">
    <source>
        <dbReference type="Proteomes" id="UP001234989"/>
    </source>
</evidence>
<accession>A0AAF0R327</accession>
<evidence type="ECO:0000313" key="1">
    <source>
        <dbReference type="EMBL" id="WMV33168.1"/>
    </source>
</evidence>
<proteinExistence type="predicted"/>
<dbReference type="Proteomes" id="UP001234989">
    <property type="component" value="Chromosome 6"/>
</dbReference>
<reference evidence="1" key="1">
    <citation type="submission" date="2023-08" db="EMBL/GenBank/DDBJ databases">
        <title>A de novo genome assembly of Solanum verrucosum Schlechtendal, a Mexican diploid species geographically isolated from the other diploid A-genome species in potato relatives.</title>
        <authorList>
            <person name="Hosaka K."/>
        </authorList>
    </citation>
    <scope>NUCLEOTIDE SEQUENCE</scope>
    <source>
        <tissue evidence="1">Young leaves</tissue>
    </source>
</reference>
<gene>
    <name evidence="1" type="ORF">MTR67_026553</name>
</gene>
<name>A0AAF0R327_SOLVR</name>
<protein>
    <submittedName>
        <fullName evidence="1">Uncharacterized protein</fullName>
    </submittedName>
</protein>
<sequence length="79" mass="8899">MSSVAHVDDTKKELVRDVHRLARLDEKAKKDLDPILVELNEAVLKKSIEAFSKGRDGVLRYQGRLCVPNVDYLNFGTSS</sequence>